<organism evidence="1 2">
    <name type="scientific">Schistosoma mattheei</name>
    <dbReference type="NCBI Taxonomy" id="31246"/>
    <lineage>
        <taxon>Eukaryota</taxon>
        <taxon>Metazoa</taxon>
        <taxon>Spiralia</taxon>
        <taxon>Lophotrochozoa</taxon>
        <taxon>Platyhelminthes</taxon>
        <taxon>Trematoda</taxon>
        <taxon>Digenea</taxon>
        <taxon>Strigeidida</taxon>
        <taxon>Schistosomatoidea</taxon>
        <taxon>Schistosomatidae</taxon>
        <taxon>Schistosoma</taxon>
    </lineage>
</organism>
<sequence>MTSVEDVWKKTRGDQTKTWHQSLKSLISSLSHVGRCRLLG</sequence>
<protein>
    <submittedName>
        <fullName evidence="1">Uncharacterized protein</fullName>
    </submittedName>
</protein>
<evidence type="ECO:0000313" key="2">
    <source>
        <dbReference type="Proteomes" id="UP000269396"/>
    </source>
</evidence>
<evidence type="ECO:0000313" key="1">
    <source>
        <dbReference type="EMBL" id="VDP57467.1"/>
    </source>
</evidence>
<proteinExistence type="predicted"/>
<dbReference type="EMBL" id="UZAL01031266">
    <property type="protein sequence ID" value="VDP57467.1"/>
    <property type="molecule type" value="Genomic_DNA"/>
</dbReference>
<dbReference type="Proteomes" id="UP000269396">
    <property type="component" value="Unassembled WGS sequence"/>
</dbReference>
<dbReference type="AlphaFoldDB" id="A0A3P8E079"/>
<name>A0A3P8E079_9TREM</name>
<gene>
    <name evidence="1" type="ORF">SMTD_LOCUS11222</name>
</gene>
<accession>A0A3P8E079</accession>
<keyword evidence="2" id="KW-1185">Reference proteome</keyword>
<reference evidence="1 2" key="1">
    <citation type="submission" date="2018-11" db="EMBL/GenBank/DDBJ databases">
        <authorList>
            <consortium name="Pathogen Informatics"/>
        </authorList>
    </citation>
    <scope>NUCLEOTIDE SEQUENCE [LARGE SCALE GENOMIC DNA]</scope>
    <source>
        <strain>Denwood</strain>
        <strain evidence="2">Zambia</strain>
    </source>
</reference>